<dbReference type="InterPro" id="IPR005528">
    <property type="entry name" value="ChpA-H"/>
</dbReference>
<feature type="domain" description="Chaplin" evidence="3">
    <location>
        <begin position="61"/>
        <end position="101"/>
    </location>
</feature>
<protein>
    <submittedName>
        <fullName evidence="4">DUF320-domain-containing protein</fullName>
    </submittedName>
</protein>
<keyword evidence="5" id="KW-1185">Reference proteome</keyword>
<evidence type="ECO:0000256" key="1">
    <source>
        <dbReference type="SAM" id="MobiDB-lite"/>
    </source>
</evidence>
<evidence type="ECO:0000313" key="4">
    <source>
        <dbReference type="EMBL" id="KXN65911.1"/>
    </source>
</evidence>
<evidence type="ECO:0000259" key="3">
    <source>
        <dbReference type="PROSITE" id="PS51884"/>
    </source>
</evidence>
<name>A0A137NT44_CONC2</name>
<feature type="signal peptide" evidence="2">
    <location>
        <begin position="1"/>
        <end position="20"/>
    </location>
</feature>
<gene>
    <name evidence="4" type="ORF">CONCODRAFT_12372</name>
</gene>
<organism evidence="4 5">
    <name type="scientific">Conidiobolus coronatus (strain ATCC 28846 / CBS 209.66 / NRRL 28638)</name>
    <name type="common">Delacroixia coronata</name>
    <dbReference type="NCBI Taxonomy" id="796925"/>
    <lineage>
        <taxon>Eukaryota</taxon>
        <taxon>Fungi</taxon>
        <taxon>Fungi incertae sedis</taxon>
        <taxon>Zoopagomycota</taxon>
        <taxon>Entomophthoromycotina</taxon>
        <taxon>Entomophthoromycetes</taxon>
        <taxon>Entomophthorales</taxon>
        <taxon>Ancylistaceae</taxon>
        <taxon>Conidiobolus</taxon>
    </lineage>
</organism>
<dbReference type="EMBL" id="KQ964797">
    <property type="protein sequence ID" value="KXN65911.1"/>
    <property type="molecule type" value="Genomic_DNA"/>
</dbReference>
<dbReference type="PROSITE" id="PS51884">
    <property type="entry name" value="CHAPLIN"/>
    <property type="match status" value="1"/>
</dbReference>
<keyword evidence="2" id="KW-0732">Signal</keyword>
<feature type="chain" id="PRO_5007293993" evidence="2">
    <location>
        <begin position="21"/>
        <end position="104"/>
    </location>
</feature>
<proteinExistence type="predicted"/>
<dbReference type="Pfam" id="PF03777">
    <property type="entry name" value="ChpA-C"/>
    <property type="match status" value="1"/>
</dbReference>
<dbReference type="OrthoDB" id="5586649at2759"/>
<accession>A0A137NT44</accession>
<reference evidence="4 5" key="1">
    <citation type="journal article" date="2015" name="Genome Biol. Evol.">
        <title>Phylogenomic analyses indicate that early fungi evolved digesting cell walls of algal ancestors of land plants.</title>
        <authorList>
            <person name="Chang Y."/>
            <person name="Wang S."/>
            <person name="Sekimoto S."/>
            <person name="Aerts A.L."/>
            <person name="Choi C."/>
            <person name="Clum A."/>
            <person name="LaButti K.M."/>
            <person name="Lindquist E.A."/>
            <person name="Yee Ngan C."/>
            <person name="Ohm R.A."/>
            <person name="Salamov A.A."/>
            <person name="Grigoriev I.V."/>
            <person name="Spatafora J.W."/>
            <person name="Berbee M.L."/>
        </authorList>
    </citation>
    <scope>NUCLEOTIDE SEQUENCE [LARGE SCALE GENOMIC DNA]</scope>
    <source>
        <strain evidence="4 5">NRRL 28638</strain>
    </source>
</reference>
<evidence type="ECO:0000256" key="2">
    <source>
        <dbReference type="SAM" id="SignalP"/>
    </source>
</evidence>
<sequence length="104" mass="10569">MQLLVLTFLAQFALCNPAGALDSIYDGTITPPPVYPPPGTGVGDDNGDRGTPITATGASKSAGLLSGNIVQAPAYIPINDCGNTLDVIGLVNPAFGNNCENNTH</sequence>
<evidence type="ECO:0000313" key="5">
    <source>
        <dbReference type="Proteomes" id="UP000070444"/>
    </source>
</evidence>
<dbReference type="AlphaFoldDB" id="A0A137NT44"/>
<feature type="region of interest" description="Disordered" evidence="1">
    <location>
        <begin position="34"/>
        <end position="57"/>
    </location>
</feature>
<dbReference type="Proteomes" id="UP000070444">
    <property type="component" value="Unassembled WGS sequence"/>
</dbReference>